<dbReference type="InterPro" id="IPR013154">
    <property type="entry name" value="ADH-like_N"/>
</dbReference>
<dbReference type="InterPro" id="IPR017743">
    <property type="entry name" value="ADH_phosphonate_catab-assoc"/>
</dbReference>
<dbReference type="InterPro" id="IPR020843">
    <property type="entry name" value="ER"/>
</dbReference>
<dbReference type="PANTHER" id="PTHR42940:SF3">
    <property type="entry name" value="ALCOHOL DEHYDROGENASE 1-RELATED"/>
    <property type="match status" value="1"/>
</dbReference>
<organism evidence="11 12">
    <name type="scientific">Arthrobacter alpinus</name>
    <dbReference type="NCBI Taxonomy" id="656366"/>
    <lineage>
        <taxon>Bacteria</taxon>
        <taxon>Bacillati</taxon>
        <taxon>Actinomycetota</taxon>
        <taxon>Actinomycetes</taxon>
        <taxon>Micrococcales</taxon>
        <taxon>Micrococcaceae</taxon>
        <taxon>Arthrobacter</taxon>
    </lineage>
</organism>
<evidence type="ECO:0000256" key="1">
    <source>
        <dbReference type="ARBA" id="ARBA00001947"/>
    </source>
</evidence>
<dbReference type="RefSeq" id="WP_083360628.1">
    <property type="nucleotide sequence ID" value="NZ_FNTV01000001.1"/>
</dbReference>
<keyword evidence="6" id="KW-0560">Oxidoreductase</keyword>
<dbReference type="EMBL" id="FNTV01000001">
    <property type="protein sequence ID" value="SEE42548.1"/>
    <property type="molecule type" value="Genomic_DNA"/>
</dbReference>
<dbReference type="GO" id="GO:0005737">
    <property type="term" value="C:cytoplasm"/>
    <property type="evidence" value="ECO:0007669"/>
    <property type="project" value="TreeGrafter"/>
</dbReference>
<evidence type="ECO:0000256" key="7">
    <source>
        <dbReference type="ARBA" id="ARBA00023027"/>
    </source>
</evidence>
<proteinExistence type="inferred from homology"/>
<evidence type="ECO:0000256" key="9">
    <source>
        <dbReference type="SAM" id="MobiDB-lite"/>
    </source>
</evidence>
<comment type="cofactor">
    <cofactor evidence="1 8">
        <name>Zn(2+)</name>
        <dbReference type="ChEBI" id="CHEBI:29105"/>
    </cofactor>
</comment>
<comment type="similarity">
    <text evidence="2 8">Belongs to the zinc-containing alcohol dehydrogenase family.</text>
</comment>
<gene>
    <name evidence="11" type="ORF">SAMN04489740_1378</name>
</gene>
<evidence type="ECO:0000313" key="12">
    <source>
        <dbReference type="Proteomes" id="UP000182725"/>
    </source>
</evidence>
<dbReference type="Gene3D" id="3.40.50.720">
    <property type="entry name" value="NAD(P)-binding Rossmann-like Domain"/>
    <property type="match status" value="1"/>
</dbReference>
<dbReference type="SMART" id="SM00829">
    <property type="entry name" value="PKS_ER"/>
    <property type="match status" value="1"/>
</dbReference>
<dbReference type="PANTHER" id="PTHR42940">
    <property type="entry name" value="ALCOHOL DEHYDROGENASE 1-RELATED"/>
    <property type="match status" value="1"/>
</dbReference>
<dbReference type="GO" id="GO:0008270">
    <property type="term" value="F:zinc ion binding"/>
    <property type="evidence" value="ECO:0007669"/>
    <property type="project" value="InterPro"/>
</dbReference>
<dbReference type="InterPro" id="IPR011032">
    <property type="entry name" value="GroES-like_sf"/>
</dbReference>
<dbReference type="Gene3D" id="3.90.180.10">
    <property type="entry name" value="Medium-chain alcohol dehydrogenases, catalytic domain"/>
    <property type="match status" value="1"/>
</dbReference>
<dbReference type="NCBIfam" id="TIGR03366">
    <property type="entry name" value="HpnZ_proposed"/>
    <property type="match status" value="1"/>
</dbReference>
<accession>A0A1H5ISV6</accession>
<dbReference type="Proteomes" id="UP000182725">
    <property type="component" value="Unassembled WGS sequence"/>
</dbReference>
<feature type="domain" description="Enoyl reductase (ER)" evidence="10">
    <location>
        <begin position="43"/>
        <end position="393"/>
    </location>
</feature>
<sequence length="395" mass="40601">MSVTPIIQDSPGKEAVSASAPPRPSARITLSPPPTAMAWMKVGVPHELMAVPEVCLAPGDALVEIEFATVCGSDLHTVSGRRSAPVPLVLGHEQVGRVVALGDGAVRTDGTPLRVGERVIWSIMVSCAECDRCLRSLPQKCRTLAKYGHEQVRHGWELSGGFASHAHLRAGTAIVPVAESMPREIAAPLSCASATAMAAVEAAAAVTELKGANVLVTGAGLVGLTVTAIAADRGARVIVSDPDPQRRATALRFGAVAAVDPLLPAGSPTALPAVLTSLSLDDGLDVAIEASGSAPAVAQAIACLDIGGVAVLVGSVHPVGRVPMDPEAMVRGLKTIRGVHNYTPRHLADAVAYLEERHNAYPFAMLVSTTFPLSELDAAIAEAATGGHVRVGIIP</sequence>
<dbReference type="SUPFAM" id="SSF51735">
    <property type="entry name" value="NAD(P)-binding Rossmann-fold domains"/>
    <property type="match status" value="1"/>
</dbReference>
<evidence type="ECO:0000256" key="2">
    <source>
        <dbReference type="ARBA" id="ARBA00008072"/>
    </source>
</evidence>
<evidence type="ECO:0000256" key="6">
    <source>
        <dbReference type="ARBA" id="ARBA00023002"/>
    </source>
</evidence>
<dbReference type="InterPro" id="IPR036291">
    <property type="entry name" value="NAD(P)-bd_dom_sf"/>
</dbReference>
<dbReference type="EC" id="1.1.1.1" evidence="3"/>
<evidence type="ECO:0000256" key="4">
    <source>
        <dbReference type="ARBA" id="ARBA00022723"/>
    </source>
</evidence>
<dbReference type="Pfam" id="PF08240">
    <property type="entry name" value="ADH_N"/>
    <property type="match status" value="1"/>
</dbReference>
<dbReference type="GO" id="GO:0004022">
    <property type="term" value="F:alcohol dehydrogenase (NAD+) activity"/>
    <property type="evidence" value="ECO:0007669"/>
    <property type="project" value="UniProtKB-EC"/>
</dbReference>
<evidence type="ECO:0000256" key="8">
    <source>
        <dbReference type="RuleBase" id="RU361277"/>
    </source>
</evidence>
<dbReference type="Pfam" id="PF00107">
    <property type="entry name" value="ADH_zinc_N"/>
    <property type="match status" value="1"/>
</dbReference>
<dbReference type="InterPro" id="IPR002328">
    <property type="entry name" value="ADH_Zn_CS"/>
</dbReference>
<keyword evidence="4 8" id="KW-0479">Metal-binding</keyword>
<evidence type="ECO:0000256" key="3">
    <source>
        <dbReference type="ARBA" id="ARBA00013190"/>
    </source>
</evidence>
<reference evidence="11 12" key="1">
    <citation type="submission" date="2016-10" db="EMBL/GenBank/DDBJ databases">
        <authorList>
            <person name="de Groot N.N."/>
        </authorList>
    </citation>
    <scope>NUCLEOTIDE SEQUENCE [LARGE SCALE GENOMIC DNA]</scope>
    <source>
        <strain evidence="11 12">DSM 22274</strain>
    </source>
</reference>
<evidence type="ECO:0000313" key="11">
    <source>
        <dbReference type="EMBL" id="SEE42548.1"/>
    </source>
</evidence>
<keyword evidence="7" id="KW-0520">NAD</keyword>
<dbReference type="InterPro" id="IPR013149">
    <property type="entry name" value="ADH-like_C"/>
</dbReference>
<protein>
    <recommendedName>
        <fullName evidence="3">alcohol dehydrogenase</fullName>
        <ecNumber evidence="3">1.1.1.1</ecNumber>
    </recommendedName>
</protein>
<name>A0A1H5ISV6_9MICC</name>
<evidence type="ECO:0000259" key="10">
    <source>
        <dbReference type="SMART" id="SM00829"/>
    </source>
</evidence>
<dbReference type="SUPFAM" id="SSF50129">
    <property type="entry name" value="GroES-like"/>
    <property type="match status" value="1"/>
</dbReference>
<dbReference type="PROSITE" id="PS00059">
    <property type="entry name" value="ADH_ZINC"/>
    <property type="match status" value="1"/>
</dbReference>
<dbReference type="AlphaFoldDB" id="A0A1H5ISV6"/>
<feature type="region of interest" description="Disordered" evidence="9">
    <location>
        <begin position="1"/>
        <end position="29"/>
    </location>
</feature>
<dbReference type="CDD" id="cd08231">
    <property type="entry name" value="MDR_TM0436_like"/>
    <property type="match status" value="1"/>
</dbReference>
<evidence type="ECO:0000256" key="5">
    <source>
        <dbReference type="ARBA" id="ARBA00022833"/>
    </source>
</evidence>
<keyword evidence="5 8" id="KW-0862">Zinc</keyword>